<proteinExistence type="predicted"/>
<dbReference type="EMBL" id="LAZR01006122">
    <property type="protein sequence ID" value="KKM94557.1"/>
    <property type="molecule type" value="Genomic_DNA"/>
</dbReference>
<name>A0A0F9PMW2_9ZZZZ</name>
<reference evidence="1" key="1">
    <citation type="journal article" date="2015" name="Nature">
        <title>Complex archaea that bridge the gap between prokaryotes and eukaryotes.</title>
        <authorList>
            <person name="Spang A."/>
            <person name="Saw J.H."/>
            <person name="Jorgensen S.L."/>
            <person name="Zaremba-Niedzwiedzka K."/>
            <person name="Martijn J."/>
            <person name="Lind A.E."/>
            <person name="van Eijk R."/>
            <person name="Schleper C."/>
            <person name="Guy L."/>
            <person name="Ettema T.J."/>
        </authorList>
    </citation>
    <scope>NUCLEOTIDE SEQUENCE</scope>
</reference>
<sequence length="33" mass="3781">MILSSLQEASDNIGANREWFHNDFPSKIYGLIN</sequence>
<evidence type="ECO:0000313" key="1">
    <source>
        <dbReference type="EMBL" id="KKM94557.1"/>
    </source>
</evidence>
<protein>
    <submittedName>
        <fullName evidence="1">Uncharacterized protein</fullName>
    </submittedName>
</protein>
<accession>A0A0F9PMW2</accession>
<comment type="caution">
    <text evidence="1">The sequence shown here is derived from an EMBL/GenBank/DDBJ whole genome shotgun (WGS) entry which is preliminary data.</text>
</comment>
<dbReference type="AlphaFoldDB" id="A0A0F9PMW2"/>
<organism evidence="1">
    <name type="scientific">marine sediment metagenome</name>
    <dbReference type="NCBI Taxonomy" id="412755"/>
    <lineage>
        <taxon>unclassified sequences</taxon>
        <taxon>metagenomes</taxon>
        <taxon>ecological metagenomes</taxon>
    </lineage>
</organism>
<gene>
    <name evidence="1" type="ORF">LCGC14_1197150</name>
</gene>